<organism evidence="2 3">
    <name type="scientific">Natronolimnobius baerhuensis</name>
    <dbReference type="NCBI Taxonomy" id="253108"/>
    <lineage>
        <taxon>Archaea</taxon>
        <taxon>Methanobacteriati</taxon>
        <taxon>Methanobacteriota</taxon>
        <taxon>Stenosarchaea group</taxon>
        <taxon>Halobacteria</taxon>
        <taxon>Halobacteriales</taxon>
        <taxon>Natrialbaceae</taxon>
        <taxon>Natronolimnobius</taxon>
    </lineage>
</organism>
<dbReference type="Proteomes" id="UP000196084">
    <property type="component" value="Unassembled WGS sequence"/>
</dbReference>
<dbReference type="OrthoDB" id="170118at2157"/>
<accession>A0A202E563</accession>
<evidence type="ECO:0000256" key="1">
    <source>
        <dbReference type="SAM" id="Phobius"/>
    </source>
</evidence>
<protein>
    <submittedName>
        <fullName evidence="2">Uncharacterized protein</fullName>
    </submittedName>
</protein>
<feature type="transmembrane region" description="Helical" evidence="1">
    <location>
        <begin position="43"/>
        <end position="65"/>
    </location>
</feature>
<feature type="transmembrane region" description="Helical" evidence="1">
    <location>
        <begin position="7"/>
        <end position="23"/>
    </location>
</feature>
<dbReference type="RefSeq" id="WP_087715015.1">
    <property type="nucleotide sequence ID" value="NZ_MWPH01000003.1"/>
</dbReference>
<name>A0A202E563_9EURY</name>
<feature type="transmembrane region" description="Helical" evidence="1">
    <location>
        <begin position="140"/>
        <end position="160"/>
    </location>
</feature>
<gene>
    <name evidence="2" type="ORF">B2G88_13040</name>
</gene>
<feature type="transmembrane region" description="Helical" evidence="1">
    <location>
        <begin position="86"/>
        <end position="108"/>
    </location>
</feature>
<keyword evidence="3" id="KW-1185">Reference proteome</keyword>
<proteinExistence type="predicted"/>
<evidence type="ECO:0000313" key="2">
    <source>
        <dbReference type="EMBL" id="OVE83381.1"/>
    </source>
</evidence>
<keyword evidence="1" id="KW-0472">Membrane</keyword>
<comment type="caution">
    <text evidence="2">The sequence shown here is derived from an EMBL/GenBank/DDBJ whole genome shotgun (WGS) entry which is preliminary data.</text>
</comment>
<sequence>MKEFARAMIVPFFMVLFPAVWFVNRNLTTEQLPPTVEPSAGLILLGLAGSVVGSAAVAAPLAFLGQNRSVPSEDLPYRQRIFQPDTDALVVFFAFIVLCTVWALVVFVGIGPAVLGNVLTVVMILPGLPLLVLAPLAIHWAVATTVGLAACALWLSVLSVGTVELTRKRSGNSTTNSSGH</sequence>
<evidence type="ECO:0000313" key="3">
    <source>
        <dbReference type="Proteomes" id="UP000196084"/>
    </source>
</evidence>
<keyword evidence="1" id="KW-0812">Transmembrane</keyword>
<keyword evidence="1" id="KW-1133">Transmembrane helix</keyword>
<dbReference type="EMBL" id="MWPH01000003">
    <property type="protein sequence ID" value="OVE83381.1"/>
    <property type="molecule type" value="Genomic_DNA"/>
</dbReference>
<dbReference type="AlphaFoldDB" id="A0A202E563"/>
<feature type="transmembrane region" description="Helical" evidence="1">
    <location>
        <begin position="114"/>
        <end position="133"/>
    </location>
</feature>
<reference evidence="2 3" key="1">
    <citation type="submission" date="2017-02" db="EMBL/GenBank/DDBJ databases">
        <title>Natronthermophilus aegyptiacus gen. nov.,sp. nov., an aerobic, extremely halophilic alkalithermophilic archaeon isolated from the athalassohaline Wadi An Natrun, Egypt.</title>
        <authorList>
            <person name="Zhao B."/>
        </authorList>
    </citation>
    <scope>NUCLEOTIDE SEQUENCE [LARGE SCALE GENOMIC DNA]</scope>
    <source>
        <strain evidence="2 3">CGMCC 1.3597</strain>
    </source>
</reference>